<dbReference type="SUPFAM" id="SSF81606">
    <property type="entry name" value="PP2C-like"/>
    <property type="match status" value="1"/>
</dbReference>
<evidence type="ECO:0000313" key="6">
    <source>
        <dbReference type="Proteomes" id="UP000039865"/>
    </source>
</evidence>
<dbReference type="InterPro" id="IPR036457">
    <property type="entry name" value="PPM-type-like_dom_sf"/>
</dbReference>
<dbReference type="Gene3D" id="3.60.40.10">
    <property type="entry name" value="PPM-type phosphatase domain"/>
    <property type="match status" value="1"/>
</dbReference>
<dbReference type="AlphaFoldDB" id="A0A078AP51"/>
<feature type="domain" description="PPM-type phosphatase" evidence="4">
    <location>
        <begin position="206"/>
        <end position="541"/>
    </location>
</feature>
<dbReference type="Pfam" id="PF00481">
    <property type="entry name" value="PP2C"/>
    <property type="match status" value="1"/>
</dbReference>
<dbReference type="GO" id="GO:0004722">
    <property type="term" value="F:protein serine/threonine phosphatase activity"/>
    <property type="evidence" value="ECO:0007669"/>
    <property type="project" value="InterPro"/>
</dbReference>
<feature type="region of interest" description="Disordered" evidence="3">
    <location>
        <begin position="171"/>
        <end position="201"/>
    </location>
</feature>
<reference evidence="5 6" key="1">
    <citation type="submission" date="2014-06" db="EMBL/GenBank/DDBJ databases">
        <authorList>
            <person name="Swart Estienne"/>
        </authorList>
    </citation>
    <scope>NUCLEOTIDE SEQUENCE [LARGE SCALE GENOMIC DNA]</scope>
    <source>
        <strain evidence="5 6">130c</strain>
    </source>
</reference>
<dbReference type="InterPro" id="IPR015655">
    <property type="entry name" value="PP2C"/>
</dbReference>
<evidence type="ECO:0000256" key="3">
    <source>
        <dbReference type="SAM" id="MobiDB-lite"/>
    </source>
</evidence>
<proteinExistence type="predicted"/>
<dbReference type="EMBL" id="CCKQ01012289">
    <property type="protein sequence ID" value="CDW83899.1"/>
    <property type="molecule type" value="Genomic_DNA"/>
</dbReference>
<dbReference type="SMART" id="SM00332">
    <property type="entry name" value="PP2Cc"/>
    <property type="match status" value="1"/>
</dbReference>
<evidence type="ECO:0000256" key="2">
    <source>
        <dbReference type="ARBA" id="ARBA00023136"/>
    </source>
</evidence>
<dbReference type="CDD" id="cd00143">
    <property type="entry name" value="PP2Cc"/>
    <property type="match status" value="1"/>
</dbReference>
<keyword evidence="6" id="KW-1185">Reference proteome</keyword>
<dbReference type="InParanoid" id="A0A078AP51"/>
<dbReference type="Proteomes" id="UP000039865">
    <property type="component" value="Unassembled WGS sequence"/>
</dbReference>
<keyword evidence="2" id="KW-0472">Membrane</keyword>
<name>A0A078AP51_STYLE</name>
<organism evidence="5 6">
    <name type="scientific">Stylonychia lemnae</name>
    <name type="common">Ciliate</name>
    <dbReference type="NCBI Taxonomy" id="5949"/>
    <lineage>
        <taxon>Eukaryota</taxon>
        <taxon>Sar</taxon>
        <taxon>Alveolata</taxon>
        <taxon>Ciliophora</taxon>
        <taxon>Intramacronucleata</taxon>
        <taxon>Spirotrichea</taxon>
        <taxon>Stichotrichia</taxon>
        <taxon>Sporadotrichida</taxon>
        <taxon>Oxytrichidae</taxon>
        <taxon>Stylonychinae</taxon>
        <taxon>Stylonychia</taxon>
    </lineage>
</organism>
<evidence type="ECO:0000256" key="1">
    <source>
        <dbReference type="ARBA" id="ARBA00004370"/>
    </source>
</evidence>
<dbReference type="OrthoDB" id="10264738at2759"/>
<accession>A0A078AP51</accession>
<gene>
    <name evidence="5" type="primary">Contig16430.g17498</name>
    <name evidence="5" type="ORF">STYLEM_12952</name>
</gene>
<sequence>MYFHNVLSPSHIQQENHNKLHVSSVEAKKSNTDKLQIGIPANDPINYSHTLAVSKQLQTLNIKTPQTNSIYFPELAQEQRKSQSILKRRPFDLERKIKIKDLKIIQDSSNILKVEIKKDLENLNEKKNKETPSNIQNINNINSNYGNNNNNFQLSLSKSSKQLLPSLDIKKAKQKPKKESQVQSESEAKSPQPEESEKQSAKNLLSLAYASQKGQSSIINKVNQDRLVIRKKLCGIDNLYLIAVADGHGINGHLVSKHIKKILAQVVEFEDKRLVQQRFSEKLLSSIFGLAEEDRQVFQTLVKQLLSKVFNNVNKQIESQKSFDIQMSGSTLVVAIVSPQFIITGNCGDSRCIVINIDGSIAIQTSDHKPNRPDEKQRIEHQYRGRVRRQGELNPLYRGHTDLNEQPYRVWAKDLDMPGLAMSRSIGDQMAKNLGVIAEPEVQIYEYSPDQQPYAIALASDGIWDVIESKDFSDMMHKIQIEGAGEQEPQSKQSEIGCKDYVNQIVKNAHQMWVDEGQPQTPAAKKVTPEVDDITLVLGIFKRNFHNQQ</sequence>
<comment type="subcellular location">
    <subcellularLocation>
        <location evidence="1">Membrane</location>
    </subcellularLocation>
</comment>
<dbReference type="PROSITE" id="PS51746">
    <property type="entry name" value="PPM_2"/>
    <property type="match status" value="1"/>
</dbReference>
<dbReference type="GO" id="GO:0016020">
    <property type="term" value="C:membrane"/>
    <property type="evidence" value="ECO:0007669"/>
    <property type="project" value="UniProtKB-SubCell"/>
</dbReference>
<dbReference type="PANTHER" id="PTHR47992">
    <property type="entry name" value="PROTEIN PHOSPHATASE"/>
    <property type="match status" value="1"/>
</dbReference>
<protein>
    <submittedName>
        <fullName evidence="5">Protein phosphatase 2c containing protein</fullName>
    </submittedName>
</protein>
<dbReference type="InterPro" id="IPR001932">
    <property type="entry name" value="PPM-type_phosphatase-like_dom"/>
</dbReference>
<evidence type="ECO:0000313" key="5">
    <source>
        <dbReference type="EMBL" id="CDW83899.1"/>
    </source>
</evidence>
<evidence type="ECO:0000259" key="4">
    <source>
        <dbReference type="PROSITE" id="PS51746"/>
    </source>
</evidence>